<dbReference type="PANTHER" id="PTHR30575:SF0">
    <property type="entry name" value="XAA-ARG DIPEPTIDASE"/>
    <property type="match status" value="1"/>
</dbReference>
<keyword evidence="3" id="KW-1185">Reference proteome</keyword>
<gene>
    <name evidence="4" type="primary">LOC101849321</name>
</gene>
<dbReference type="PANTHER" id="PTHR30575">
    <property type="entry name" value="PEPTIDASE M20"/>
    <property type="match status" value="1"/>
</dbReference>
<dbReference type="NCBIfam" id="TIGR01891">
    <property type="entry name" value="amidohydrolases"/>
    <property type="match status" value="1"/>
</dbReference>
<evidence type="ECO:0000313" key="4">
    <source>
        <dbReference type="RefSeq" id="XP_012943737.1"/>
    </source>
</evidence>
<evidence type="ECO:0000313" key="3">
    <source>
        <dbReference type="Proteomes" id="UP000694888"/>
    </source>
</evidence>
<dbReference type="Gene3D" id="3.30.70.360">
    <property type="match status" value="1"/>
</dbReference>
<dbReference type="PIRSF" id="PIRSF037226">
    <property type="entry name" value="Amidohydrolase_ACY1L2_prd"/>
    <property type="match status" value="1"/>
</dbReference>
<organism evidence="3 4">
    <name type="scientific">Aplysia californica</name>
    <name type="common">California sea hare</name>
    <dbReference type="NCBI Taxonomy" id="6500"/>
    <lineage>
        <taxon>Eukaryota</taxon>
        <taxon>Metazoa</taxon>
        <taxon>Spiralia</taxon>
        <taxon>Lophotrochozoa</taxon>
        <taxon>Mollusca</taxon>
        <taxon>Gastropoda</taxon>
        <taxon>Heterobranchia</taxon>
        <taxon>Euthyneura</taxon>
        <taxon>Tectipleura</taxon>
        <taxon>Aplysiida</taxon>
        <taxon>Aplysioidea</taxon>
        <taxon>Aplysiidae</taxon>
        <taxon>Aplysia</taxon>
    </lineage>
</organism>
<dbReference type="SUPFAM" id="SSF53187">
    <property type="entry name" value="Zn-dependent exopeptidases"/>
    <property type="match status" value="1"/>
</dbReference>
<dbReference type="RefSeq" id="XP_012943737.1">
    <property type="nucleotide sequence ID" value="XM_013088283.2"/>
</dbReference>
<proteinExistence type="inferred from homology"/>
<dbReference type="InterPro" id="IPR011650">
    <property type="entry name" value="Peptidase_M20_dimer"/>
</dbReference>
<evidence type="ECO:0000256" key="1">
    <source>
        <dbReference type="PIRNR" id="PIRNR037226"/>
    </source>
</evidence>
<dbReference type="InterPro" id="IPR017144">
    <property type="entry name" value="Xaa-Arg_dipeptidase"/>
</dbReference>
<dbReference type="CDD" id="cd05672">
    <property type="entry name" value="M20_ACY1L2-like"/>
    <property type="match status" value="1"/>
</dbReference>
<dbReference type="InterPro" id="IPR036264">
    <property type="entry name" value="Bact_exopeptidase_dim_dom"/>
</dbReference>
<feature type="domain" description="Peptidase M20 dimerisation" evidence="2">
    <location>
        <begin position="185"/>
        <end position="275"/>
    </location>
</feature>
<dbReference type="InterPro" id="IPR017439">
    <property type="entry name" value="Amidohydrolase"/>
</dbReference>
<dbReference type="Pfam" id="PF01546">
    <property type="entry name" value="Peptidase_M20"/>
    <property type="match status" value="1"/>
</dbReference>
<accession>A0ABM1AA40</accession>
<protein>
    <recommendedName>
        <fullName evidence="1">Peptidase M20 domain-containing protein 2</fullName>
    </recommendedName>
</protein>
<dbReference type="Proteomes" id="UP000694888">
    <property type="component" value="Unplaced"/>
</dbReference>
<sequence>MPPQLEMDNLKKIVCDAIDKESEQLCDLSSKIWHLKELAYQEHQSHATLTQFFLDRGFEVVPHHVIETAFVATFETSSGAVEGTQKKPHVAVICEYDALPEIGHACGHNLIAELGVAAGLGIKAALEQNKNISGKLSIIGTPAEEGGGGKIDLINAGVFDGVDVAMMAHPAPFTDARPTFLASKRFIVDYHGRASHAGGFPWEGVNALDAAVLGYMNVAALRQQMRPTWRVHTIITKGGVKTNVIPDETQLSLQIRAPIDSECKLLETKVKQCLTASATASGCTVDITDSKKPYESLITNNTLATLYETNGAAVGVEFPPTSPKKVLGSTDMGNVSHRIPSLHPTYDIGTDAVNHTHEFTTATGSQTAQSFTIAQGKALAMVALDIFQKPELLLQIRKDFEEDMKNL</sequence>
<comment type="similarity">
    <text evidence="1">Belongs to the peptidase M20A family.</text>
</comment>
<dbReference type="Pfam" id="PF07687">
    <property type="entry name" value="M20_dimer"/>
    <property type="match status" value="1"/>
</dbReference>
<dbReference type="InterPro" id="IPR002933">
    <property type="entry name" value="Peptidase_M20"/>
</dbReference>
<reference evidence="4" key="1">
    <citation type="submission" date="2025-08" db="UniProtKB">
        <authorList>
            <consortium name="RefSeq"/>
        </authorList>
    </citation>
    <scope>IDENTIFICATION</scope>
</reference>
<dbReference type="GeneID" id="101849321"/>
<name>A0ABM1AA40_APLCA</name>
<dbReference type="SUPFAM" id="SSF55031">
    <property type="entry name" value="Bacterial exopeptidase dimerisation domain"/>
    <property type="match status" value="1"/>
</dbReference>
<dbReference type="Gene3D" id="3.40.630.10">
    <property type="entry name" value="Zn peptidases"/>
    <property type="match status" value="1"/>
</dbReference>
<evidence type="ECO:0000259" key="2">
    <source>
        <dbReference type="Pfam" id="PF07687"/>
    </source>
</evidence>
<dbReference type="InterPro" id="IPR052030">
    <property type="entry name" value="Peptidase_M20/M20A_hydrolases"/>
</dbReference>